<keyword evidence="2" id="KW-0945">Host-virus interaction</keyword>
<evidence type="ECO:0000313" key="3">
    <source>
        <dbReference type="EMBL" id="MEC5728040.1"/>
    </source>
</evidence>
<protein>
    <submittedName>
        <fullName evidence="3">Head fiber protein</fullName>
    </submittedName>
</protein>
<gene>
    <name evidence="3" type="ORF">QAA55_006385</name>
</gene>
<name>A0ABU6KQT2_ENTAS</name>
<evidence type="ECO:0000256" key="2">
    <source>
        <dbReference type="ARBA" id="ARBA00022581"/>
    </source>
</evidence>
<evidence type="ECO:0000256" key="1">
    <source>
        <dbReference type="ARBA" id="ARBA00004328"/>
    </source>
</evidence>
<dbReference type="EMBL" id="JARTQQ020000001">
    <property type="protein sequence ID" value="MEC5728040.1"/>
    <property type="molecule type" value="Genomic_DNA"/>
</dbReference>
<reference evidence="3 4" key="1">
    <citation type="journal article" date="2023" name="Nat. Commun.">
        <title>Genomic dissection of endemic carbapenem resistance reveals metallo-beta-lactamase dissemination through clonal, plasmid and integron transfer.</title>
        <authorList>
            <person name="Macesic N."/>
            <person name="Hawkey J."/>
            <person name="Vezina B."/>
            <person name="Wisniewski J.A."/>
            <person name="Cottingham H."/>
            <person name="Blakeway L.V."/>
            <person name="Harshegyi T."/>
            <person name="Pragastis K."/>
            <person name="Badoordeen G.Z."/>
            <person name="Dennison A."/>
            <person name="Spelman D.W."/>
            <person name="Jenney A.W.J."/>
            <person name="Peleg A.Y."/>
        </authorList>
    </citation>
    <scope>NUCLEOTIDE SEQUENCE [LARGE SCALE GENOMIC DNA]</scope>
    <source>
        <strain evidence="3 4">CPO239</strain>
    </source>
</reference>
<sequence length="73" mass="7256">MPTRVISAGGVPTTVANMDDVDGEAYTLPAASTAAIGGVKKMTNQADTAASDVAGLVTDFNALLAKLKAAGMM</sequence>
<proteinExistence type="predicted"/>
<accession>A0ABU6KQT2</accession>
<comment type="caution">
    <text evidence="3">The sequence shown here is derived from an EMBL/GenBank/DDBJ whole genome shotgun (WGS) entry which is preliminary data.</text>
</comment>
<dbReference type="RefSeq" id="WP_063613528.1">
    <property type="nucleotide sequence ID" value="NZ_BLWZ01000051.1"/>
</dbReference>
<keyword evidence="4" id="KW-1185">Reference proteome</keyword>
<comment type="subcellular location">
    <subcellularLocation>
        <location evidence="1">Virion</location>
    </subcellularLocation>
</comment>
<evidence type="ECO:0000313" key="4">
    <source>
        <dbReference type="Proteomes" id="UP001175344"/>
    </source>
</evidence>
<dbReference type="InterPro" id="IPR022741">
    <property type="entry name" value="Phage_B103_Gp8"/>
</dbReference>
<organism evidence="3 4">
    <name type="scientific">Enterobacter asburiae</name>
    <dbReference type="NCBI Taxonomy" id="61645"/>
    <lineage>
        <taxon>Bacteria</taxon>
        <taxon>Pseudomonadati</taxon>
        <taxon>Pseudomonadota</taxon>
        <taxon>Gammaproteobacteria</taxon>
        <taxon>Enterobacterales</taxon>
        <taxon>Enterobacteriaceae</taxon>
        <taxon>Enterobacter</taxon>
        <taxon>Enterobacter cloacae complex</taxon>
    </lineage>
</organism>
<dbReference type="Pfam" id="PF11133">
    <property type="entry name" value="Phage_head_fibr"/>
    <property type="match status" value="1"/>
</dbReference>
<dbReference type="Gene3D" id="6.10.140.1630">
    <property type="match status" value="1"/>
</dbReference>
<dbReference type="Proteomes" id="UP001175344">
    <property type="component" value="Unassembled WGS sequence"/>
</dbReference>